<dbReference type="GO" id="GO:0005886">
    <property type="term" value="C:plasma membrane"/>
    <property type="evidence" value="ECO:0007669"/>
    <property type="project" value="UniProtKB-SubCell"/>
</dbReference>
<protein>
    <recommendedName>
        <fullName evidence="10">Fluoride-specific ion channel FluC</fullName>
    </recommendedName>
</protein>
<dbReference type="PATRIC" id="fig|136160.3.peg.1239"/>
<feature type="transmembrane region" description="Helical" evidence="10">
    <location>
        <begin position="7"/>
        <end position="25"/>
    </location>
</feature>
<evidence type="ECO:0000256" key="2">
    <source>
        <dbReference type="ARBA" id="ARBA00022475"/>
    </source>
</evidence>
<dbReference type="GO" id="GO:0140114">
    <property type="term" value="P:cellular detoxification of fluoride"/>
    <property type="evidence" value="ECO:0007669"/>
    <property type="project" value="UniProtKB-UniRule"/>
</dbReference>
<organism evidence="11">
    <name type="scientific">Halalkalibacterium halodurans</name>
    <name type="common">Bacillus halodurans</name>
    <dbReference type="NCBI Taxonomy" id="86665"/>
    <lineage>
        <taxon>Bacteria</taxon>
        <taxon>Bacillati</taxon>
        <taxon>Bacillota</taxon>
        <taxon>Bacilli</taxon>
        <taxon>Bacillales</taxon>
        <taxon>Bacillaceae</taxon>
        <taxon>Halalkalibacterium (ex Joshi et al. 2022)</taxon>
    </lineage>
</organism>
<comment type="subcellular location">
    <subcellularLocation>
        <location evidence="1 10">Cell membrane</location>
        <topology evidence="1 10">Multi-pass membrane protein</topology>
    </subcellularLocation>
</comment>
<reference evidence="11" key="1">
    <citation type="submission" date="2015-08" db="EMBL/GenBank/DDBJ databases">
        <title>Complete DNA Sequence of Pseudomonas syringae pv. actinidiae, the Causal Agent of Kiwifruit Canker Disease.</title>
        <authorList>
            <person name="Rikkerink E.H.A."/>
            <person name="Fineran P.C."/>
        </authorList>
    </citation>
    <scope>NUCLEOTIDE SEQUENCE</scope>
    <source>
        <strain evidence="11">DSM 13666</strain>
    </source>
</reference>
<proteinExistence type="inferred from homology"/>
<comment type="caution">
    <text evidence="11">The sequence shown here is derived from an EMBL/GenBank/DDBJ whole genome shotgun (WGS) entry which is preliminary data.</text>
</comment>
<evidence type="ECO:0000256" key="4">
    <source>
        <dbReference type="ARBA" id="ARBA00022989"/>
    </source>
</evidence>
<feature type="binding site" evidence="10">
    <location>
        <position position="75"/>
    </location>
    <ligand>
        <name>Na(+)</name>
        <dbReference type="ChEBI" id="CHEBI:29101"/>
        <note>structural</note>
    </ligand>
</feature>
<dbReference type="PANTHER" id="PTHR28259:SF1">
    <property type="entry name" value="FLUORIDE EXPORT PROTEIN 1-RELATED"/>
    <property type="match status" value="1"/>
</dbReference>
<dbReference type="RefSeq" id="WP_053430609.1">
    <property type="nucleotide sequence ID" value="NZ_CP040441.1"/>
</dbReference>
<feature type="transmembrane region" description="Helical" evidence="10">
    <location>
        <begin position="70"/>
        <end position="92"/>
    </location>
</feature>
<dbReference type="HAMAP" id="MF_00454">
    <property type="entry name" value="FluC"/>
    <property type="match status" value="1"/>
</dbReference>
<comment type="similarity">
    <text evidence="7 10">Belongs to the fluoride channel Fluc/FEX (TC 1.A.43) family.</text>
</comment>
<evidence type="ECO:0000256" key="1">
    <source>
        <dbReference type="ARBA" id="ARBA00004651"/>
    </source>
</evidence>
<keyword evidence="3 10" id="KW-0812">Transmembrane</keyword>
<keyword evidence="5 10" id="KW-0472">Membrane</keyword>
<accession>A0A0M0KI22</accession>
<gene>
    <name evidence="10" type="primary">fluC</name>
    <name evidence="10" type="synonym">crcB</name>
    <name evidence="11" type="ORF">AMD02_04820</name>
</gene>
<comment type="function">
    <text evidence="9 10">Fluoride-specific ion channel. Important for reducing fluoride concentration in the cell, thus reducing its toxicity.</text>
</comment>
<accession>A0A4Y7WWN8</accession>
<comment type="activity regulation">
    <text evidence="10">Na(+) is not transported, but it plays an essential structural role and its presence is essential for fluoride channel function.</text>
</comment>
<feature type="binding site" evidence="10">
    <location>
        <position position="78"/>
    </location>
    <ligand>
        <name>Na(+)</name>
        <dbReference type="ChEBI" id="CHEBI:29101"/>
        <note>structural</note>
    </ligand>
</feature>
<keyword evidence="4 10" id="KW-1133">Transmembrane helix</keyword>
<feature type="transmembrane region" description="Helical" evidence="10">
    <location>
        <begin position="98"/>
        <end position="120"/>
    </location>
</feature>
<evidence type="ECO:0000256" key="8">
    <source>
        <dbReference type="ARBA" id="ARBA00035585"/>
    </source>
</evidence>
<dbReference type="InterPro" id="IPR003691">
    <property type="entry name" value="FluC"/>
</dbReference>
<dbReference type="EMBL" id="LILD01000001">
    <property type="protein sequence ID" value="KOO38257.1"/>
    <property type="molecule type" value="Genomic_DNA"/>
</dbReference>
<keyword evidence="2 10" id="KW-1003">Cell membrane</keyword>
<keyword evidence="10" id="KW-0479">Metal-binding</keyword>
<comment type="catalytic activity">
    <reaction evidence="8">
        <text>fluoride(in) = fluoride(out)</text>
        <dbReference type="Rhea" id="RHEA:76159"/>
        <dbReference type="ChEBI" id="CHEBI:17051"/>
    </reaction>
    <physiologicalReaction direction="left-to-right" evidence="8">
        <dbReference type="Rhea" id="RHEA:76160"/>
    </physiologicalReaction>
</comment>
<evidence type="ECO:0000256" key="3">
    <source>
        <dbReference type="ARBA" id="ARBA00022692"/>
    </source>
</evidence>
<keyword evidence="10" id="KW-0813">Transport</keyword>
<dbReference type="PANTHER" id="PTHR28259">
    <property type="entry name" value="FLUORIDE EXPORT PROTEIN 1-RELATED"/>
    <property type="match status" value="1"/>
</dbReference>
<dbReference type="GO" id="GO:0062054">
    <property type="term" value="F:fluoride channel activity"/>
    <property type="evidence" value="ECO:0007669"/>
    <property type="project" value="UniProtKB-UniRule"/>
</dbReference>
<sequence>MRQTVKEIVAIGIGGAIGTNFRFLLNTWMLTTGYPYGTLIENIVGSFLLGFLTSWFLVIVPKEWLKKGLGVGLCGGFTTMSTLAADSVLLYSHHPFSFLIYVAASLFGGIGFALLGYLLASKIATRRKREVAGS</sequence>
<feature type="transmembrane region" description="Helical" evidence="10">
    <location>
        <begin position="37"/>
        <end position="58"/>
    </location>
</feature>
<dbReference type="GO" id="GO:0046872">
    <property type="term" value="F:metal ion binding"/>
    <property type="evidence" value="ECO:0007669"/>
    <property type="project" value="UniProtKB-KW"/>
</dbReference>
<keyword evidence="6 10" id="KW-0407">Ion channel</keyword>
<evidence type="ECO:0000256" key="6">
    <source>
        <dbReference type="ARBA" id="ARBA00023303"/>
    </source>
</evidence>
<keyword evidence="10" id="KW-0406">Ion transport</keyword>
<evidence type="ECO:0000256" key="7">
    <source>
        <dbReference type="ARBA" id="ARBA00035120"/>
    </source>
</evidence>
<evidence type="ECO:0000256" key="5">
    <source>
        <dbReference type="ARBA" id="ARBA00023136"/>
    </source>
</evidence>
<evidence type="ECO:0000256" key="10">
    <source>
        <dbReference type="HAMAP-Rule" id="MF_00454"/>
    </source>
</evidence>
<dbReference type="GeneID" id="87598507"/>
<name>A0A0M0KI22_ALKHA</name>
<dbReference type="Pfam" id="PF02537">
    <property type="entry name" value="CRCB"/>
    <property type="match status" value="1"/>
</dbReference>
<evidence type="ECO:0000313" key="11">
    <source>
        <dbReference type="EMBL" id="KOO38257.1"/>
    </source>
</evidence>
<keyword evidence="10" id="KW-0915">Sodium</keyword>
<evidence type="ECO:0000256" key="9">
    <source>
        <dbReference type="ARBA" id="ARBA00049940"/>
    </source>
</evidence>
<dbReference type="AlphaFoldDB" id="A0A0M0KI22"/>